<dbReference type="FunFam" id="3.90.950.10:FF:000001">
    <property type="entry name" value="dITP/XTP pyrophosphatase"/>
    <property type="match status" value="1"/>
</dbReference>
<dbReference type="InterPro" id="IPR020922">
    <property type="entry name" value="dITP/XTP_pyrophosphatase"/>
</dbReference>
<proteinExistence type="inferred from homology"/>
<comment type="catalytic activity">
    <reaction evidence="9 10">
        <text>XTP + H2O = XMP + diphosphate + H(+)</text>
        <dbReference type="Rhea" id="RHEA:28610"/>
        <dbReference type="ChEBI" id="CHEBI:15377"/>
        <dbReference type="ChEBI" id="CHEBI:15378"/>
        <dbReference type="ChEBI" id="CHEBI:33019"/>
        <dbReference type="ChEBI" id="CHEBI:57464"/>
        <dbReference type="ChEBI" id="CHEBI:61314"/>
        <dbReference type="EC" id="3.6.1.66"/>
    </reaction>
</comment>
<evidence type="ECO:0000256" key="5">
    <source>
        <dbReference type="ARBA" id="ARBA00022801"/>
    </source>
</evidence>
<keyword evidence="4 10" id="KW-0547">Nucleotide-binding</keyword>
<evidence type="ECO:0000256" key="7">
    <source>
        <dbReference type="ARBA" id="ARBA00023080"/>
    </source>
</evidence>
<comment type="catalytic activity">
    <reaction evidence="8 10">
        <text>dITP + H2O = dIMP + diphosphate + H(+)</text>
        <dbReference type="Rhea" id="RHEA:28342"/>
        <dbReference type="ChEBI" id="CHEBI:15377"/>
        <dbReference type="ChEBI" id="CHEBI:15378"/>
        <dbReference type="ChEBI" id="CHEBI:33019"/>
        <dbReference type="ChEBI" id="CHEBI:61194"/>
        <dbReference type="ChEBI" id="CHEBI:61382"/>
        <dbReference type="EC" id="3.6.1.66"/>
    </reaction>
</comment>
<dbReference type="GO" id="GO:0009117">
    <property type="term" value="P:nucleotide metabolic process"/>
    <property type="evidence" value="ECO:0007669"/>
    <property type="project" value="UniProtKB-KW"/>
</dbReference>
<keyword evidence="6 10" id="KW-0460">Magnesium</keyword>
<dbReference type="NCBIfam" id="TIGR00042">
    <property type="entry name" value="RdgB/HAM1 family non-canonical purine NTP pyrophosphatase"/>
    <property type="match status" value="1"/>
</dbReference>
<comment type="caution">
    <text evidence="10">Lacks conserved residue(s) required for the propagation of feature annotation.</text>
</comment>
<dbReference type="EMBL" id="MFJR01000010">
    <property type="protein sequence ID" value="OGG26390.1"/>
    <property type="molecule type" value="Genomic_DNA"/>
</dbReference>
<sequence>MTERRLLIATRNLGKIQEIKAILKDIPLQLKTLNDFGIVSDIFEAGKSFAENAELKAKTAGEETGLLTLAEDSGLEVDALDGRPGIYSARYTEGSDSDRINKLLKELDSVPKEKRTARFRTIVALYDPNSKKIHTFEGVSEGYITDDPKGINGFGYDPVFFNFDLGKTNAEASFEEKNKVSHRFRSLSKLKIFLTT</sequence>
<comment type="subunit">
    <text evidence="2 10">Homodimer.</text>
</comment>
<keyword evidence="3 10" id="KW-0479">Metal-binding</keyword>
<comment type="function">
    <text evidence="10">Pyrophosphatase that catalyzes the hydrolysis of nucleoside triphosphates to their monophosphate derivatives, with a high preference for the non-canonical purine nucleotides XTP (xanthosine triphosphate), dITP (deoxyinosine triphosphate) and ITP. Seems to function as a house-cleaning enzyme that removes non-canonical purine nucleotides from the nucleotide pool, thus preventing their incorporation into DNA/RNA and avoiding chromosomal lesions.</text>
</comment>
<evidence type="ECO:0000256" key="2">
    <source>
        <dbReference type="ARBA" id="ARBA00011738"/>
    </source>
</evidence>
<dbReference type="Proteomes" id="UP000176609">
    <property type="component" value="Unassembled WGS sequence"/>
</dbReference>
<evidence type="ECO:0000313" key="13">
    <source>
        <dbReference type="Proteomes" id="UP000176609"/>
    </source>
</evidence>
<dbReference type="GO" id="GO:0000166">
    <property type="term" value="F:nucleotide binding"/>
    <property type="evidence" value="ECO:0007669"/>
    <property type="project" value="UniProtKB-KW"/>
</dbReference>
<gene>
    <name evidence="12" type="ORF">A2960_03625</name>
</gene>
<evidence type="ECO:0000256" key="9">
    <source>
        <dbReference type="ARBA" id="ARBA00052017"/>
    </source>
</evidence>
<accession>A0A1F6ANW0</accession>
<dbReference type="GO" id="GO:0009146">
    <property type="term" value="P:purine nucleoside triphosphate catabolic process"/>
    <property type="evidence" value="ECO:0007669"/>
    <property type="project" value="UniProtKB-UniRule"/>
</dbReference>
<evidence type="ECO:0000256" key="3">
    <source>
        <dbReference type="ARBA" id="ARBA00022723"/>
    </source>
</evidence>
<evidence type="ECO:0000256" key="11">
    <source>
        <dbReference type="RuleBase" id="RU003781"/>
    </source>
</evidence>
<evidence type="ECO:0000256" key="6">
    <source>
        <dbReference type="ARBA" id="ARBA00022842"/>
    </source>
</evidence>
<comment type="similarity">
    <text evidence="1 10 11">Belongs to the HAM1 NTPase family.</text>
</comment>
<organism evidence="12 13">
    <name type="scientific">Candidatus Gottesmanbacteria bacterium RIFCSPLOWO2_01_FULL_39_12b</name>
    <dbReference type="NCBI Taxonomy" id="1798388"/>
    <lineage>
        <taxon>Bacteria</taxon>
        <taxon>Candidatus Gottesmaniibacteriota</taxon>
    </lineage>
</organism>
<dbReference type="GO" id="GO:0035870">
    <property type="term" value="F:dITP diphosphatase activity"/>
    <property type="evidence" value="ECO:0007669"/>
    <property type="project" value="UniProtKB-UniRule"/>
</dbReference>
<feature type="binding site" evidence="10">
    <location>
        <position position="72"/>
    </location>
    <ligand>
        <name>Mg(2+)</name>
        <dbReference type="ChEBI" id="CHEBI:18420"/>
    </ligand>
</feature>
<comment type="catalytic activity">
    <reaction evidence="10">
        <text>ITP + H2O = IMP + diphosphate + H(+)</text>
        <dbReference type="Rhea" id="RHEA:29399"/>
        <dbReference type="ChEBI" id="CHEBI:15377"/>
        <dbReference type="ChEBI" id="CHEBI:15378"/>
        <dbReference type="ChEBI" id="CHEBI:33019"/>
        <dbReference type="ChEBI" id="CHEBI:58053"/>
        <dbReference type="ChEBI" id="CHEBI:61402"/>
        <dbReference type="EC" id="3.6.1.66"/>
    </reaction>
</comment>
<dbReference type="GO" id="GO:0017111">
    <property type="term" value="F:ribonucleoside triphosphate phosphatase activity"/>
    <property type="evidence" value="ECO:0007669"/>
    <property type="project" value="InterPro"/>
</dbReference>
<dbReference type="GO" id="GO:0036222">
    <property type="term" value="F:XTP diphosphatase activity"/>
    <property type="evidence" value="ECO:0007669"/>
    <property type="project" value="UniProtKB-UniRule"/>
</dbReference>
<dbReference type="PANTHER" id="PTHR11067:SF9">
    <property type="entry name" value="INOSINE TRIPHOSPHATE PYROPHOSPHATASE"/>
    <property type="match status" value="1"/>
</dbReference>
<dbReference type="GO" id="GO:0036220">
    <property type="term" value="F:ITP diphosphatase activity"/>
    <property type="evidence" value="ECO:0007669"/>
    <property type="project" value="UniProtKB-UniRule"/>
</dbReference>
<evidence type="ECO:0000256" key="1">
    <source>
        <dbReference type="ARBA" id="ARBA00008023"/>
    </source>
</evidence>
<comment type="caution">
    <text evidence="12">The sequence shown here is derived from an EMBL/GenBank/DDBJ whole genome shotgun (WGS) entry which is preliminary data.</text>
</comment>
<feature type="binding site" evidence="10">
    <location>
        <position position="73"/>
    </location>
    <ligand>
        <name>substrate</name>
    </ligand>
</feature>
<evidence type="ECO:0000256" key="4">
    <source>
        <dbReference type="ARBA" id="ARBA00022741"/>
    </source>
</evidence>
<dbReference type="SUPFAM" id="SSF52972">
    <property type="entry name" value="ITPase-like"/>
    <property type="match status" value="1"/>
</dbReference>
<evidence type="ECO:0000313" key="12">
    <source>
        <dbReference type="EMBL" id="OGG26390.1"/>
    </source>
</evidence>
<keyword evidence="7 10" id="KW-0546">Nucleotide metabolism</keyword>
<protein>
    <recommendedName>
        <fullName evidence="10">dITP/XTP pyrophosphatase</fullName>
        <ecNumber evidence="10">3.6.1.66</ecNumber>
    </recommendedName>
    <alternativeName>
        <fullName evidence="10">Non-canonical purine NTP pyrophosphatase</fullName>
    </alternativeName>
    <alternativeName>
        <fullName evidence="10">Non-standard purine NTP pyrophosphatase</fullName>
    </alternativeName>
    <alternativeName>
        <fullName evidence="10">Nucleoside-triphosphate diphosphatase</fullName>
    </alternativeName>
    <alternativeName>
        <fullName evidence="10">Nucleoside-triphosphate pyrophosphatase</fullName>
        <shortName evidence="10">NTPase</shortName>
    </alternativeName>
</protein>
<dbReference type="GO" id="GO:0005829">
    <property type="term" value="C:cytosol"/>
    <property type="evidence" value="ECO:0007669"/>
    <property type="project" value="TreeGrafter"/>
</dbReference>
<dbReference type="PANTHER" id="PTHR11067">
    <property type="entry name" value="INOSINE TRIPHOSPHATE PYROPHOSPHATASE/HAM1 PROTEIN"/>
    <property type="match status" value="1"/>
</dbReference>
<evidence type="ECO:0000256" key="8">
    <source>
        <dbReference type="ARBA" id="ARBA00051875"/>
    </source>
</evidence>
<keyword evidence="5 10" id="KW-0378">Hydrolase</keyword>
<feature type="binding site" evidence="10">
    <location>
        <begin position="182"/>
        <end position="183"/>
    </location>
    <ligand>
        <name>substrate</name>
    </ligand>
</feature>
<dbReference type="AlphaFoldDB" id="A0A1F6ANW0"/>
<name>A0A1F6ANW0_9BACT</name>
<dbReference type="CDD" id="cd00515">
    <property type="entry name" value="HAM1"/>
    <property type="match status" value="1"/>
</dbReference>
<feature type="binding site" evidence="10">
    <location>
        <position position="177"/>
    </location>
    <ligand>
        <name>substrate</name>
    </ligand>
</feature>
<feature type="active site" description="Proton acceptor" evidence="10">
    <location>
        <position position="72"/>
    </location>
</feature>
<feature type="binding site" evidence="10">
    <location>
        <begin position="10"/>
        <end position="15"/>
    </location>
    <ligand>
        <name>substrate</name>
    </ligand>
</feature>
<dbReference type="InterPro" id="IPR029001">
    <property type="entry name" value="ITPase-like_fam"/>
</dbReference>
<reference evidence="12 13" key="1">
    <citation type="journal article" date="2016" name="Nat. Commun.">
        <title>Thousands of microbial genomes shed light on interconnected biogeochemical processes in an aquifer system.</title>
        <authorList>
            <person name="Anantharaman K."/>
            <person name="Brown C.T."/>
            <person name="Hug L.A."/>
            <person name="Sharon I."/>
            <person name="Castelle C.J."/>
            <person name="Probst A.J."/>
            <person name="Thomas B.C."/>
            <person name="Singh A."/>
            <person name="Wilkins M.J."/>
            <person name="Karaoz U."/>
            <person name="Brodie E.L."/>
            <person name="Williams K.H."/>
            <person name="Hubbard S.S."/>
            <person name="Banfield J.F."/>
        </authorList>
    </citation>
    <scope>NUCLEOTIDE SEQUENCE [LARGE SCALE GENOMIC DNA]</scope>
</reference>
<comment type="cofactor">
    <cofactor evidence="10">
        <name>Mg(2+)</name>
        <dbReference type="ChEBI" id="CHEBI:18420"/>
    </cofactor>
    <text evidence="10">Binds 1 Mg(2+) ion per subunit.</text>
</comment>
<dbReference type="InterPro" id="IPR002637">
    <property type="entry name" value="RdgB/HAM1"/>
</dbReference>
<dbReference type="HAMAP" id="MF_01405">
    <property type="entry name" value="Non_canon_purine_NTPase"/>
    <property type="match status" value="1"/>
</dbReference>
<dbReference type="EC" id="3.6.1.66" evidence="10"/>
<dbReference type="Pfam" id="PF01725">
    <property type="entry name" value="Ham1p_like"/>
    <property type="match status" value="1"/>
</dbReference>
<dbReference type="Gene3D" id="3.90.950.10">
    <property type="match status" value="1"/>
</dbReference>
<evidence type="ECO:0000256" key="10">
    <source>
        <dbReference type="HAMAP-Rule" id="MF_01405"/>
    </source>
</evidence>
<dbReference type="GO" id="GO:0046872">
    <property type="term" value="F:metal ion binding"/>
    <property type="evidence" value="ECO:0007669"/>
    <property type="project" value="UniProtKB-KW"/>
</dbReference>
<feature type="binding site" evidence="10">
    <location>
        <begin position="154"/>
        <end position="157"/>
    </location>
    <ligand>
        <name>substrate</name>
    </ligand>
</feature>